<keyword evidence="6" id="KW-1185">Reference proteome</keyword>
<evidence type="ECO:0000256" key="1">
    <source>
        <dbReference type="ARBA" id="ARBA00023157"/>
    </source>
</evidence>
<dbReference type="EMBL" id="UYRU01047882">
    <property type="protein sequence ID" value="VDN09834.1"/>
    <property type="molecule type" value="Genomic_DNA"/>
</dbReference>
<accession>A0A3P7KZA7</accession>
<dbReference type="SUPFAM" id="SSF50494">
    <property type="entry name" value="Trypsin-like serine proteases"/>
    <property type="match status" value="1"/>
</dbReference>
<evidence type="ECO:0000313" key="5">
    <source>
        <dbReference type="EMBL" id="VDN09834.1"/>
    </source>
</evidence>
<protein>
    <recommendedName>
        <fullName evidence="4">Peptidase S1 domain-containing protein</fullName>
    </recommendedName>
</protein>
<dbReference type="GO" id="GO:0004252">
    <property type="term" value="F:serine-type endopeptidase activity"/>
    <property type="evidence" value="ECO:0007669"/>
    <property type="project" value="InterPro"/>
</dbReference>
<dbReference type="AlphaFoldDB" id="A0A3P7KZA7"/>
<feature type="region of interest" description="Disordered" evidence="3">
    <location>
        <begin position="1"/>
        <end position="22"/>
    </location>
</feature>
<dbReference type="PROSITE" id="PS50240">
    <property type="entry name" value="TRYPSIN_DOM"/>
    <property type="match status" value="1"/>
</dbReference>
<dbReference type="InterPro" id="IPR009003">
    <property type="entry name" value="Peptidase_S1_PA"/>
</dbReference>
<evidence type="ECO:0000313" key="6">
    <source>
        <dbReference type="Proteomes" id="UP000281553"/>
    </source>
</evidence>
<dbReference type="Gene3D" id="2.40.10.10">
    <property type="entry name" value="Trypsin-like serine proteases"/>
    <property type="match status" value="1"/>
</dbReference>
<name>A0A3P7KZA7_DIBLA</name>
<comment type="similarity">
    <text evidence="2">Belongs to the peptidase S1 family. CLIP subfamily.</text>
</comment>
<reference evidence="5 6" key="1">
    <citation type="submission" date="2018-11" db="EMBL/GenBank/DDBJ databases">
        <authorList>
            <consortium name="Pathogen Informatics"/>
        </authorList>
    </citation>
    <scope>NUCLEOTIDE SEQUENCE [LARGE SCALE GENOMIC DNA]</scope>
</reference>
<feature type="compositionally biased region" description="Low complexity" evidence="3">
    <location>
        <begin position="10"/>
        <end position="22"/>
    </location>
</feature>
<evidence type="ECO:0000259" key="4">
    <source>
        <dbReference type="PROSITE" id="PS50240"/>
    </source>
</evidence>
<proteinExistence type="inferred from homology"/>
<keyword evidence="1" id="KW-1015">Disulfide bond</keyword>
<evidence type="ECO:0000256" key="2">
    <source>
        <dbReference type="ARBA" id="ARBA00024195"/>
    </source>
</evidence>
<dbReference type="InterPro" id="IPR001254">
    <property type="entry name" value="Trypsin_dom"/>
</dbReference>
<dbReference type="InterPro" id="IPR051487">
    <property type="entry name" value="Ser/Thr_Proteases_Immune/Dev"/>
</dbReference>
<evidence type="ECO:0000256" key="3">
    <source>
        <dbReference type="SAM" id="MobiDB-lite"/>
    </source>
</evidence>
<dbReference type="PANTHER" id="PTHR24256">
    <property type="entry name" value="TRYPTASE-RELATED"/>
    <property type="match status" value="1"/>
</dbReference>
<dbReference type="Pfam" id="PF00089">
    <property type="entry name" value="Trypsin"/>
    <property type="match status" value="2"/>
</dbReference>
<feature type="domain" description="Peptidase S1" evidence="4">
    <location>
        <begin position="1"/>
        <end position="227"/>
    </location>
</feature>
<organism evidence="5 6">
    <name type="scientific">Dibothriocephalus latus</name>
    <name type="common">Fish tapeworm</name>
    <name type="synonym">Diphyllobothrium latum</name>
    <dbReference type="NCBI Taxonomy" id="60516"/>
    <lineage>
        <taxon>Eukaryota</taxon>
        <taxon>Metazoa</taxon>
        <taxon>Spiralia</taxon>
        <taxon>Lophotrochozoa</taxon>
        <taxon>Platyhelminthes</taxon>
        <taxon>Cestoda</taxon>
        <taxon>Eucestoda</taxon>
        <taxon>Diphyllobothriidea</taxon>
        <taxon>Diphyllobothriidae</taxon>
        <taxon>Dibothriocephalus</taxon>
    </lineage>
</organism>
<sequence length="227" mass="25451">MVARVGSGGQQQRRPQQGSSLGSEYRIKSAVLHPDWYLRFHGQSGFDIALLKLAVPVSPDEVDVDTICLADANTTLAKTDKCYVVRWGLAETNSPCTVKGMPYRHLRGGAHGHSRRYHGLLDCRFTRSRRQREPLSALETRVMPVPLKKCVRSRLHPNKDHLICAGGAGRTVCTGDHGSSLYCLNSKTDRWFLHGVTGQHWRHRCSDAYSLFNSVPSVTAWIHQHIQ</sequence>
<dbReference type="SMART" id="SM00020">
    <property type="entry name" value="Tryp_SPc"/>
    <property type="match status" value="1"/>
</dbReference>
<dbReference type="GO" id="GO:0006508">
    <property type="term" value="P:proteolysis"/>
    <property type="evidence" value="ECO:0007669"/>
    <property type="project" value="InterPro"/>
</dbReference>
<dbReference type="InterPro" id="IPR043504">
    <property type="entry name" value="Peptidase_S1_PA_chymotrypsin"/>
</dbReference>
<dbReference type="Proteomes" id="UP000281553">
    <property type="component" value="Unassembled WGS sequence"/>
</dbReference>
<gene>
    <name evidence="5" type="ORF">DILT_LOCUS5665</name>
</gene>
<dbReference type="OrthoDB" id="10004439at2759"/>